<comment type="caution">
    <text evidence="2">The sequence shown here is derived from an EMBL/GenBank/DDBJ whole genome shotgun (WGS) entry which is preliminary data.</text>
</comment>
<dbReference type="Proteomes" id="UP000326396">
    <property type="component" value="Linkage Group LG8"/>
</dbReference>
<evidence type="ECO:0000313" key="3">
    <source>
        <dbReference type="Proteomes" id="UP000326396"/>
    </source>
</evidence>
<accession>A0A5N6LQV0</accession>
<feature type="region of interest" description="Disordered" evidence="1">
    <location>
        <begin position="884"/>
        <end position="985"/>
    </location>
</feature>
<reference evidence="2 3" key="1">
    <citation type="submission" date="2019-05" db="EMBL/GenBank/DDBJ databases">
        <title>Mikania micrantha, genome provides insights into the molecular mechanism of rapid growth.</title>
        <authorList>
            <person name="Liu B."/>
        </authorList>
    </citation>
    <scope>NUCLEOTIDE SEQUENCE [LARGE SCALE GENOMIC DNA]</scope>
    <source>
        <strain evidence="2">NLD-2019</strain>
        <tissue evidence="2">Leaf</tissue>
    </source>
</reference>
<dbReference type="OrthoDB" id="1093005at2759"/>
<feature type="compositionally biased region" description="Basic and acidic residues" evidence="1">
    <location>
        <begin position="752"/>
        <end position="774"/>
    </location>
</feature>
<name>A0A5N6LQV0_9ASTR</name>
<organism evidence="2 3">
    <name type="scientific">Mikania micrantha</name>
    <name type="common">bitter vine</name>
    <dbReference type="NCBI Taxonomy" id="192012"/>
    <lineage>
        <taxon>Eukaryota</taxon>
        <taxon>Viridiplantae</taxon>
        <taxon>Streptophyta</taxon>
        <taxon>Embryophyta</taxon>
        <taxon>Tracheophyta</taxon>
        <taxon>Spermatophyta</taxon>
        <taxon>Magnoliopsida</taxon>
        <taxon>eudicotyledons</taxon>
        <taxon>Gunneridae</taxon>
        <taxon>Pentapetalae</taxon>
        <taxon>asterids</taxon>
        <taxon>campanulids</taxon>
        <taxon>Asterales</taxon>
        <taxon>Asteraceae</taxon>
        <taxon>Asteroideae</taxon>
        <taxon>Heliantheae alliance</taxon>
        <taxon>Eupatorieae</taxon>
        <taxon>Mikania</taxon>
    </lineage>
</organism>
<proteinExistence type="predicted"/>
<evidence type="ECO:0000313" key="2">
    <source>
        <dbReference type="EMBL" id="KAD2803977.1"/>
    </source>
</evidence>
<feature type="compositionally biased region" description="Polar residues" evidence="1">
    <location>
        <begin position="742"/>
        <end position="751"/>
    </location>
</feature>
<feature type="compositionally biased region" description="Polar residues" evidence="1">
    <location>
        <begin position="884"/>
        <end position="907"/>
    </location>
</feature>
<protein>
    <submittedName>
        <fullName evidence="2">Uncharacterized protein</fullName>
    </submittedName>
</protein>
<gene>
    <name evidence="2" type="ORF">E3N88_37354</name>
</gene>
<feature type="region of interest" description="Disordered" evidence="1">
    <location>
        <begin position="691"/>
        <end position="774"/>
    </location>
</feature>
<feature type="compositionally biased region" description="Basic and acidic residues" evidence="1">
    <location>
        <begin position="579"/>
        <end position="590"/>
    </location>
</feature>
<feature type="region of interest" description="Disordered" evidence="1">
    <location>
        <begin position="579"/>
        <end position="620"/>
    </location>
</feature>
<evidence type="ECO:0000256" key="1">
    <source>
        <dbReference type="SAM" id="MobiDB-lite"/>
    </source>
</evidence>
<sequence length="1047" mass="116683">MTPAAGNNDGEAYQNTVFLTTSLDTRLATTVSGSYTVSDFKERIILEHRQCFPAMGNIKIHSLKVKRRGVFYHLSDSMPVKSAFGTTKRNWFVSVDASSLEKDINIQHFDKHKAGDPVALLRATHNHSIDGLHNHEPLSIQPKIIPFVNQMFSNVDVSKCIEEDRSSVDNQLAINKEVISKKRVCNMSNQSLLKDPSGCELSVKKKRKTQKVKSNAKVSEGNIVSTYDDEKGKYRRIDINNENSFAHKSKNKDLIGENTRINNCEKHYDLDQVAAVSPSSLEGVGRESVTDMEMVAEKNIQHGMCEKEKENELVQKVVMENETPASTRTSDCECGATGLNAVGPLNDCLKHCIKPKAAEKEVSSTPFIKKLKNINKDAINSSQKDVGSSCQDSRVDLIDKNKEERETSPIQGLEVKLPQRRKKVKKSAAIDKNQTTVMHADDTSVALVLDEIIIGNDNEGLETPIDDSKKNEEMIVKEMEVLEPTNSIRNWAHADYSEEKLKSNLKDTAGSRKRKKDVGKTTLKIDKSVVKQSNDVATSIDALHVDCVRNDDVLNNNVELFRTEDNLCQVHVEDINDKSKKQNEKMNGIKKDKRKKKTIKSASRIEDNAKEGENSLHDGDTEDAKLLYEGLLGKVKKNNKPSLTGPQDQYLEDASKKVTAYEVSKVNNEVDIINDGSHEINLLDRLVSGHQPNETASIDNGKDTKKPKKKKKNDSKNDGDIQSQKIISKNEGLVGKAKKSNKSSPTGLQDQLSEHRSTEVELESEKSQKIDHHHHLEDISSNVTVTEVPKVNNKVDIPNDESHEINFLDHFAPDLQLNQIVSIDNEKDTKKPKNKTIDDFMNDDGIESQKTISKNENNKVVTDANIPNIVQIKIPITARNINADSRSSSKTFGRSFHNQESNKQQLVVNPVKKALHVGNNLLNRPGKIFGDDDNDRSSADDNATVNSDSSTRTPSRTSSSSSSLEESASSIDSRRNRSHVMKLKGDGGKRSVISLNESKKVSMIDLLRSSSRFKKAKFSASQVNDTESQPVDIVTNSQSFTKRQVLL</sequence>
<dbReference type="EMBL" id="SZYD01000018">
    <property type="protein sequence ID" value="KAD2803977.1"/>
    <property type="molecule type" value="Genomic_DNA"/>
</dbReference>
<feature type="compositionally biased region" description="Low complexity" evidence="1">
    <location>
        <begin position="940"/>
        <end position="971"/>
    </location>
</feature>
<dbReference type="AlphaFoldDB" id="A0A5N6LQV0"/>
<keyword evidence="3" id="KW-1185">Reference proteome</keyword>
<feature type="compositionally biased region" description="Basic and acidic residues" evidence="1">
    <location>
        <begin position="603"/>
        <end position="620"/>
    </location>
</feature>